<protein>
    <submittedName>
        <fullName evidence="3">WIYLD domain</fullName>
    </submittedName>
</protein>
<feature type="compositionally biased region" description="Basic residues" evidence="1">
    <location>
        <begin position="251"/>
        <end position="261"/>
    </location>
</feature>
<dbReference type="Proteomes" id="UP001370490">
    <property type="component" value="Unassembled WGS sequence"/>
</dbReference>
<organism evidence="3 4">
    <name type="scientific">Dillenia turbinata</name>
    <dbReference type="NCBI Taxonomy" id="194707"/>
    <lineage>
        <taxon>Eukaryota</taxon>
        <taxon>Viridiplantae</taxon>
        <taxon>Streptophyta</taxon>
        <taxon>Embryophyta</taxon>
        <taxon>Tracheophyta</taxon>
        <taxon>Spermatophyta</taxon>
        <taxon>Magnoliopsida</taxon>
        <taxon>eudicotyledons</taxon>
        <taxon>Gunneridae</taxon>
        <taxon>Pentapetalae</taxon>
        <taxon>Dilleniales</taxon>
        <taxon>Dilleniaceae</taxon>
        <taxon>Dillenia</taxon>
    </lineage>
</organism>
<evidence type="ECO:0000313" key="4">
    <source>
        <dbReference type="Proteomes" id="UP001370490"/>
    </source>
</evidence>
<feature type="region of interest" description="Disordered" evidence="1">
    <location>
        <begin position="106"/>
        <end position="214"/>
    </location>
</feature>
<feature type="region of interest" description="Disordered" evidence="1">
    <location>
        <begin position="246"/>
        <end position="270"/>
    </location>
</feature>
<keyword evidence="4" id="KW-1185">Reference proteome</keyword>
<reference evidence="3 4" key="1">
    <citation type="submission" date="2023-12" db="EMBL/GenBank/DDBJ databases">
        <title>A high-quality genome assembly for Dillenia turbinata (Dilleniales).</title>
        <authorList>
            <person name="Chanderbali A."/>
        </authorList>
    </citation>
    <scope>NUCLEOTIDE SEQUENCE [LARGE SCALE GENOMIC DNA]</scope>
    <source>
        <strain evidence="3">LSX21</strain>
        <tissue evidence="3">Leaf</tissue>
    </source>
</reference>
<dbReference type="EMBL" id="JBAMMX010000009">
    <property type="protein sequence ID" value="KAK6933029.1"/>
    <property type="molecule type" value="Genomic_DNA"/>
</dbReference>
<dbReference type="PANTHER" id="PTHR34271:SF1">
    <property type="entry name" value="NUCLEOLAR HISTONE METHYLTRANSFERASE-RELATED PROTEIN"/>
    <property type="match status" value="1"/>
</dbReference>
<feature type="compositionally biased region" description="Basic and acidic residues" evidence="1">
    <location>
        <begin position="150"/>
        <end position="159"/>
    </location>
</feature>
<feature type="domain" description="WIYLD" evidence="2">
    <location>
        <begin position="36"/>
        <end position="97"/>
    </location>
</feature>
<dbReference type="InterPro" id="IPR043017">
    <property type="entry name" value="WIYLD_dom_sf"/>
</dbReference>
<gene>
    <name evidence="3" type="ORF">RJ641_035923</name>
</gene>
<evidence type="ECO:0000313" key="3">
    <source>
        <dbReference type="EMBL" id="KAK6933029.1"/>
    </source>
</evidence>
<evidence type="ECO:0000259" key="2">
    <source>
        <dbReference type="Pfam" id="PF10440"/>
    </source>
</evidence>
<comment type="caution">
    <text evidence="3">The sequence shown here is derived from an EMBL/GenBank/DDBJ whole genome shotgun (WGS) entry which is preliminary data.</text>
</comment>
<name>A0AAN8ZAJ5_9MAGN</name>
<evidence type="ECO:0000256" key="1">
    <source>
        <dbReference type="SAM" id="MobiDB-lite"/>
    </source>
</evidence>
<dbReference type="Gene3D" id="1.10.8.850">
    <property type="entry name" value="Histone-lysine N methyltransferase , C-terminal domain-like"/>
    <property type="match status" value="1"/>
</dbReference>
<dbReference type="InterPro" id="IPR018848">
    <property type="entry name" value="WIYLD_domain"/>
</dbReference>
<feature type="compositionally biased region" description="Acidic residues" evidence="1">
    <location>
        <begin position="196"/>
        <end position="211"/>
    </location>
</feature>
<proteinExistence type="predicted"/>
<dbReference type="Pfam" id="PF10440">
    <property type="entry name" value="WIYLD"/>
    <property type="match status" value="1"/>
</dbReference>
<feature type="region of interest" description="Disordered" evidence="1">
    <location>
        <begin position="1"/>
        <end position="36"/>
    </location>
</feature>
<accession>A0AAN8ZAJ5</accession>
<dbReference type="AlphaFoldDB" id="A0AAN8ZAJ5"/>
<dbReference type="PANTHER" id="PTHR34271">
    <property type="entry name" value="NUCLEOLAR HISTONE METHYLTRANSFERASE-RELATED PROTEIN"/>
    <property type="match status" value="1"/>
</dbReference>
<sequence length="270" mass="30108">MHLHSLYTFPLKQSGRERERSCQSSSTMAPRRRASKVGLRRMDAAIDAMKPYGFPKSLVEKTVKRLLEVYDGDEGWPFIEEFSYKLLIEAILEPQEKEVDDLVQNEAVDGDDGPPQNEAADGDHAGPSSMAEISPAQEPPGPNEELAVIDADKERDHAPQVKRYLQGWRGSGLDESSHEAQVEDGTSKNFGSDQVVADEEEEINSTEDTPDMEQLPCITNRRSRPSYGWLGVENDEDDIVLLAPAPLGRAQGRRNKQKRKPRWDVLPGGA</sequence>